<sequence>MPNMESHCRIGKATYRWRASRHIVSQLPATLKMGRIAYRLLLLSSLFASLLPSSRAADTCSALEEDSGVSTLANELLSFTHTDDNIAWLKSIRRRIHQNPELGFQEVETSKLIREELKNLGIPFKWPVATTGVVATIGSGNGPVVALRADMDALPLDVTT</sequence>
<gene>
    <name evidence="1" type="ORF">KP509_33G040300</name>
</gene>
<protein>
    <recommendedName>
        <fullName evidence="3">Amidohydrolase</fullName>
    </recommendedName>
</protein>
<accession>A0A8T2QQ09</accession>
<dbReference type="PANTHER" id="PTHR11014">
    <property type="entry name" value="PEPTIDASE M20 FAMILY MEMBER"/>
    <property type="match status" value="1"/>
</dbReference>
<dbReference type="AlphaFoldDB" id="A0A8T2QQ09"/>
<dbReference type="Gene3D" id="3.40.630.10">
    <property type="entry name" value="Zn peptidases"/>
    <property type="match status" value="1"/>
</dbReference>
<dbReference type="SUPFAM" id="SSF53187">
    <property type="entry name" value="Zn-dependent exopeptidases"/>
    <property type="match status" value="1"/>
</dbReference>
<organism evidence="1 2">
    <name type="scientific">Ceratopteris richardii</name>
    <name type="common">Triangle waterfern</name>
    <dbReference type="NCBI Taxonomy" id="49495"/>
    <lineage>
        <taxon>Eukaryota</taxon>
        <taxon>Viridiplantae</taxon>
        <taxon>Streptophyta</taxon>
        <taxon>Embryophyta</taxon>
        <taxon>Tracheophyta</taxon>
        <taxon>Polypodiopsida</taxon>
        <taxon>Polypodiidae</taxon>
        <taxon>Polypodiales</taxon>
        <taxon>Pteridineae</taxon>
        <taxon>Pteridaceae</taxon>
        <taxon>Parkerioideae</taxon>
        <taxon>Ceratopteris</taxon>
    </lineage>
</organism>
<evidence type="ECO:0008006" key="3">
    <source>
        <dbReference type="Google" id="ProtNLM"/>
    </source>
</evidence>
<dbReference type="InterPro" id="IPR017439">
    <property type="entry name" value="Amidohydrolase"/>
</dbReference>
<dbReference type="Proteomes" id="UP000825935">
    <property type="component" value="Chromosome 33"/>
</dbReference>
<dbReference type="OrthoDB" id="6119954at2759"/>
<comment type="caution">
    <text evidence="1">The sequence shown here is derived from an EMBL/GenBank/DDBJ whole genome shotgun (WGS) entry which is preliminary data.</text>
</comment>
<keyword evidence="2" id="KW-1185">Reference proteome</keyword>
<proteinExistence type="predicted"/>
<name>A0A8T2QQ09_CERRI</name>
<evidence type="ECO:0000313" key="2">
    <source>
        <dbReference type="Proteomes" id="UP000825935"/>
    </source>
</evidence>
<reference evidence="1" key="1">
    <citation type="submission" date="2021-08" db="EMBL/GenBank/DDBJ databases">
        <title>WGS assembly of Ceratopteris richardii.</title>
        <authorList>
            <person name="Marchant D.B."/>
            <person name="Chen G."/>
            <person name="Jenkins J."/>
            <person name="Shu S."/>
            <person name="Leebens-Mack J."/>
            <person name="Grimwood J."/>
            <person name="Schmutz J."/>
            <person name="Soltis P."/>
            <person name="Soltis D."/>
            <person name="Chen Z.-H."/>
        </authorList>
    </citation>
    <scope>NUCLEOTIDE SEQUENCE</scope>
    <source>
        <strain evidence="1">Whitten #5841</strain>
        <tissue evidence="1">Leaf</tissue>
    </source>
</reference>
<evidence type="ECO:0000313" key="1">
    <source>
        <dbReference type="EMBL" id="KAH7285674.1"/>
    </source>
</evidence>
<dbReference type="GO" id="GO:0016787">
    <property type="term" value="F:hydrolase activity"/>
    <property type="evidence" value="ECO:0007669"/>
    <property type="project" value="InterPro"/>
</dbReference>
<dbReference type="EMBL" id="CM035438">
    <property type="protein sequence ID" value="KAH7285674.1"/>
    <property type="molecule type" value="Genomic_DNA"/>
</dbReference>
<dbReference type="PANTHER" id="PTHR11014:SF63">
    <property type="entry name" value="METALLOPEPTIDASE, PUTATIVE (AFU_ORTHOLOGUE AFUA_6G09600)-RELATED"/>
    <property type="match status" value="1"/>
</dbReference>